<evidence type="ECO:0000313" key="17">
    <source>
        <dbReference type="Proteomes" id="UP000076335"/>
    </source>
</evidence>
<dbReference type="EMBL" id="LPVY01000002">
    <property type="protein sequence ID" value="KZB69118.1"/>
    <property type="molecule type" value="Genomic_DNA"/>
</dbReference>
<dbReference type="SUPFAM" id="SSF52374">
    <property type="entry name" value="Nucleotidylyl transferase"/>
    <property type="match status" value="1"/>
</dbReference>
<dbReference type="InterPro" id="IPR001412">
    <property type="entry name" value="aa-tRNA-synth_I_CS"/>
</dbReference>
<dbReference type="Proteomes" id="UP000076335">
    <property type="component" value="Unassembled WGS sequence"/>
</dbReference>
<dbReference type="InterPro" id="IPR013155">
    <property type="entry name" value="M/V/L/I-tRNA-synth_anticd-bd"/>
</dbReference>
<feature type="binding site" evidence="12">
    <location>
        <position position="577"/>
    </location>
    <ligand>
        <name>L-isoleucyl-5'-AMP</name>
        <dbReference type="ChEBI" id="CHEBI:178002"/>
    </ligand>
</feature>
<feature type="binding site" evidence="12">
    <location>
        <position position="910"/>
    </location>
    <ligand>
        <name>Zn(2+)</name>
        <dbReference type="ChEBI" id="CHEBI:29105"/>
    </ligand>
</feature>
<feature type="short sequence motif" description="'KMSKS' region" evidence="12">
    <location>
        <begin position="618"/>
        <end position="622"/>
    </location>
</feature>
<feature type="binding site" evidence="12">
    <location>
        <position position="930"/>
    </location>
    <ligand>
        <name>Zn(2+)</name>
        <dbReference type="ChEBI" id="CHEBI:29105"/>
    </ligand>
</feature>
<dbReference type="GO" id="GO:0000049">
    <property type="term" value="F:tRNA binding"/>
    <property type="evidence" value="ECO:0007669"/>
    <property type="project" value="InterPro"/>
</dbReference>
<keyword evidence="5 12" id="KW-0547">Nucleotide-binding</keyword>
<dbReference type="Pfam" id="PF00133">
    <property type="entry name" value="tRNA-synt_1"/>
    <property type="match status" value="1"/>
</dbReference>
<dbReference type="CDD" id="cd00818">
    <property type="entry name" value="IleRS_core"/>
    <property type="match status" value="1"/>
</dbReference>
<feature type="domain" description="Aminoacyl-tRNA synthetase class Ia" evidence="13">
    <location>
        <begin position="29"/>
        <end position="657"/>
    </location>
</feature>
<keyword evidence="6 12" id="KW-0862">Zinc</keyword>
<evidence type="ECO:0000256" key="5">
    <source>
        <dbReference type="ARBA" id="ARBA00022741"/>
    </source>
</evidence>
<dbReference type="InterPro" id="IPR050081">
    <property type="entry name" value="Ile-tRNA_ligase"/>
</dbReference>
<keyword evidence="9 12" id="KW-0030">Aminoacyl-tRNA synthetase</keyword>
<evidence type="ECO:0000256" key="8">
    <source>
        <dbReference type="ARBA" id="ARBA00022917"/>
    </source>
</evidence>
<evidence type="ECO:0000259" key="14">
    <source>
        <dbReference type="Pfam" id="PF06827"/>
    </source>
</evidence>
<comment type="function">
    <text evidence="10 12">Catalyzes the attachment of isoleucine to tRNA(Ile). As IleRS can inadvertently accommodate and process structurally similar amino acids such as valine, to avoid such errors it has two additional distinct tRNA(Ile)-dependent editing activities. One activity is designated as 'pretransfer' editing and involves the hydrolysis of activated Val-AMP. The other activity is designated 'posttransfer' editing and involves deacylation of mischarged Val-tRNA(Ile).</text>
</comment>
<feature type="domain" description="Zinc finger FPG/IleRS-type" evidence="14">
    <location>
        <begin position="907"/>
        <end position="935"/>
    </location>
</feature>
<dbReference type="InterPro" id="IPR009008">
    <property type="entry name" value="Val/Leu/Ile-tRNA-synth_edit"/>
</dbReference>
<keyword evidence="7 12" id="KW-0067">ATP-binding</keyword>
<evidence type="ECO:0000256" key="1">
    <source>
        <dbReference type="ARBA" id="ARBA00006887"/>
    </source>
</evidence>
<keyword evidence="3 12" id="KW-0436">Ligase</keyword>
<feature type="domain" description="Methionyl/Valyl/Leucyl/Isoleucyl-tRNA synthetase anticodon-binding" evidence="15">
    <location>
        <begin position="700"/>
        <end position="849"/>
    </location>
</feature>
<keyword evidence="8 12" id="KW-0648">Protein biosynthesis</keyword>
<dbReference type="SUPFAM" id="SSF50677">
    <property type="entry name" value="ValRS/IleRS/LeuRS editing domain"/>
    <property type="match status" value="1"/>
</dbReference>
<dbReference type="GO" id="GO:0002161">
    <property type="term" value="F:aminoacyl-tRNA deacylase activity"/>
    <property type="evidence" value="ECO:0007669"/>
    <property type="project" value="InterPro"/>
</dbReference>
<evidence type="ECO:0000256" key="3">
    <source>
        <dbReference type="ARBA" id="ARBA00022598"/>
    </source>
</evidence>
<evidence type="ECO:0000259" key="13">
    <source>
        <dbReference type="Pfam" id="PF00133"/>
    </source>
</evidence>
<dbReference type="PANTHER" id="PTHR42765:SF1">
    <property type="entry name" value="ISOLEUCINE--TRNA LIGASE, MITOCHONDRIAL"/>
    <property type="match status" value="1"/>
</dbReference>
<protein>
    <recommendedName>
        <fullName evidence="12">Isoleucine--tRNA ligase</fullName>
        <ecNumber evidence="12">6.1.1.5</ecNumber>
    </recommendedName>
    <alternativeName>
        <fullName evidence="12">Isoleucyl-tRNA synthetase</fullName>
        <shortName evidence="12">IleRS</shortName>
    </alternativeName>
</protein>
<gene>
    <name evidence="12 16" type="primary">ileS</name>
    <name evidence="16" type="ORF">AUP42_09500</name>
</gene>
<comment type="subcellular location">
    <subcellularLocation>
        <location evidence="12">Cytoplasm</location>
    </subcellularLocation>
</comment>
<evidence type="ECO:0000256" key="6">
    <source>
        <dbReference type="ARBA" id="ARBA00022833"/>
    </source>
</evidence>
<dbReference type="GO" id="GO:0006428">
    <property type="term" value="P:isoleucyl-tRNA aminoacylation"/>
    <property type="evidence" value="ECO:0007669"/>
    <property type="project" value="UniProtKB-UniRule"/>
</dbReference>
<dbReference type="GO" id="GO:0004822">
    <property type="term" value="F:isoleucine-tRNA ligase activity"/>
    <property type="evidence" value="ECO:0007669"/>
    <property type="project" value="UniProtKB-UniRule"/>
</dbReference>
<dbReference type="Pfam" id="PF08264">
    <property type="entry name" value="Anticodon_1"/>
    <property type="match status" value="1"/>
</dbReference>
<reference evidence="16 17" key="1">
    <citation type="submission" date="2015-12" db="EMBL/GenBank/DDBJ databases">
        <title>Genome sequence of Thalassospira lucentensis MCCC 1A02072.</title>
        <authorList>
            <person name="Lu L."/>
            <person name="Lai Q."/>
            <person name="Shao Z."/>
            <person name="Qian P."/>
        </authorList>
    </citation>
    <scope>NUCLEOTIDE SEQUENCE [LARGE SCALE GENOMIC DNA]</scope>
    <source>
        <strain evidence="16 17">MCCC 1A02072</strain>
    </source>
</reference>
<dbReference type="InterPro" id="IPR010663">
    <property type="entry name" value="Znf_FPG/IleRS"/>
</dbReference>
<evidence type="ECO:0000259" key="15">
    <source>
        <dbReference type="Pfam" id="PF08264"/>
    </source>
</evidence>
<proteinExistence type="inferred from homology"/>
<feature type="binding site" evidence="12">
    <location>
        <position position="621"/>
    </location>
    <ligand>
        <name>ATP</name>
        <dbReference type="ChEBI" id="CHEBI:30616"/>
    </ligand>
</feature>
<comment type="subunit">
    <text evidence="12">Monomer.</text>
</comment>
<feature type="binding site" evidence="12">
    <location>
        <position position="933"/>
    </location>
    <ligand>
        <name>Zn(2+)</name>
        <dbReference type="ChEBI" id="CHEBI:29105"/>
    </ligand>
</feature>
<dbReference type="InterPro" id="IPR002301">
    <property type="entry name" value="Ile-tRNA-ligase"/>
</dbReference>
<comment type="similarity">
    <text evidence="1 12">Belongs to the class-I aminoacyl-tRNA synthetase family. IleS type 1 subfamily.</text>
</comment>
<dbReference type="InterPro" id="IPR023585">
    <property type="entry name" value="Ile-tRNA-ligase_type1"/>
</dbReference>
<evidence type="ECO:0000256" key="7">
    <source>
        <dbReference type="ARBA" id="ARBA00022840"/>
    </source>
</evidence>
<dbReference type="SUPFAM" id="SSF47323">
    <property type="entry name" value="Anticodon-binding domain of a subclass of class I aminoacyl-tRNA synthetases"/>
    <property type="match status" value="1"/>
</dbReference>
<evidence type="ECO:0000256" key="9">
    <source>
        <dbReference type="ARBA" id="ARBA00023146"/>
    </source>
</evidence>
<dbReference type="GO" id="GO:0008270">
    <property type="term" value="F:zinc ion binding"/>
    <property type="evidence" value="ECO:0007669"/>
    <property type="project" value="UniProtKB-UniRule"/>
</dbReference>
<dbReference type="FunFam" id="3.40.50.620:FF:000042">
    <property type="entry name" value="Isoleucine--tRNA ligase"/>
    <property type="match status" value="1"/>
</dbReference>
<accession>A0A154LBP8</accession>
<evidence type="ECO:0000256" key="4">
    <source>
        <dbReference type="ARBA" id="ARBA00022723"/>
    </source>
</evidence>
<dbReference type="InterPro" id="IPR033708">
    <property type="entry name" value="Anticodon_Ile_BEm"/>
</dbReference>
<evidence type="ECO:0000256" key="2">
    <source>
        <dbReference type="ARBA" id="ARBA00022490"/>
    </source>
</evidence>
<dbReference type="HAMAP" id="MF_02002">
    <property type="entry name" value="Ile_tRNA_synth_type1"/>
    <property type="match status" value="1"/>
</dbReference>
<comment type="caution">
    <text evidence="16">The sequence shown here is derived from an EMBL/GenBank/DDBJ whole genome shotgun (WGS) entry which is preliminary data.</text>
</comment>
<dbReference type="NCBIfam" id="TIGR00392">
    <property type="entry name" value="ileS"/>
    <property type="match status" value="1"/>
</dbReference>
<keyword evidence="2 12" id="KW-0963">Cytoplasm</keyword>
<dbReference type="PRINTS" id="PR00984">
    <property type="entry name" value="TRNASYNTHILE"/>
</dbReference>
<keyword evidence="4 12" id="KW-0479">Metal-binding</keyword>
<dbReference type="EC" id="6.1.1.5" evidence="12"/>
<dbReference type="CDD" id="cd07960">
    <property type="entry name" value="Anticodon_Ia_Ile_BEm"/>
    <property type="match status" value="1"/>
</dbReference>
<organism evidence="16 17">
    <name type="scientific">Thalassospira lucentensis</name>
    <dbReference type="NCBI Taxonomy" id="168935"/>
    <lineage>
        <taxon>Bacteria</taxon>
        <taxon>Pseudomonadati</taxon>
        <taxon>Pseudomonadota</taxon>
        <taxon>Alphaproteobacteria</taxon>
        <taxon>Rhodospirillales</taxon>
        <taxon>Thalassospiraceae</taxon>
        <taxon>Thalassospira</taxon>
    </lineage>
</organism>
<name>A0A154LBP8_9PROT</name>
<dbReference type="GO" id="GO:0005524">
    <property type="term" value="F:ATP binding"/>
    <property type="evidence" value="ECO:0007669"/>
    <property type="project" value="UniProtKB-UniRule"/>
</dbReference>
<dbReference type="Gene3D" id="3.40.50.620">
    <property type="entry name" value="HUPs"/>
    <property type="match status" value="2"/>
</dbReference>
<dbReference type="GO" id="GO:0005829">
    <property type="term" value="C:cytosol"/>
    <property type="evidence" value="ECO:0007669"/>
    <property type="project" value="TreeGrafter"/>
</dbReference>
<dbReference type="RefSeq" id="WP_062948162.1">
    <property type="nucleotide sequence ID" value="NZ_LPVY01000002.1"/>
</dbReference>
<dbReference type="PROSITE" id="PS00178">
    <property type="entry name" value="AA_TRNA_LIGASE_I"/>
    <property type="match status" value="1"/>
</dbReference>
<evidence type="ECO:0000256" key="10">
    <source>
        <dbReference type="ARBA" id="ARBA00025217"/>
    </source>
</evidence>
<dbReference type="Gene3D" id="1.10.10.830">
    <property type="entry name" value="Ile-tRNA synthetase CP2 domain-like"/>
    <property type="match status" value="1"/>
</dbReference>
<evidence type="ECO:0000256" key="12">
    <source>
        <dbReference type="HAMAP-Rule" id="MF_02002"/>
    </source>
</evidence>
<dbReference type="InterPro" id="IPR002300">
    <property type="entry name" value="aa-tRNA-synth_Ia"/>
</dbReference>
<dbReference type="Gene3D" id="1.10.730.20">
    <property type="match status" value="1"/>
</dbReference>
<dbReference type="AlphaFoldDB" id="A0A154LBP8"/>
<comment type="cofactor">
    <cofactor evidence="12">
        <name>Zn(2+)</name>
        <dbReference type="ChEBI" id="CHEBI:29105"/>
    </cofactor>
    <text evidence="12">Binds 1 zinc ion per subunit.</text>
</comment>
<dbReference type="InterPro" id="IPR009080">
    <property type="entry name" value="tRNAsynth_Ia_anticodon-bd"/>
</dbReference>
<feature type="short sequence motif" description="'HIGH' region" evidence="12">
    <location>
        <begin position="59"/>
        <end position="69"/>
    </location>
</feature>
<feature type="binding site" evidence="12">
    <location>
        <position position="913"/>
    </location>
    <ligand>
        <name>Zn(2+)</name>
        <dbReference type="ChEBI" id="CHEBI:29105"/>
    </ligand>
</feature>
<sequence>MSVEYKKTVILPKTDFPMRAGLPKMEPTLLEQWAKEDLYGKIRGISADREMFVLHDGPPYANGHLHIGHALNKILKDVITRSQQMMGKNAVYVPGWDCHGLPIEWKIEEQYRAKGKNKDDVPIAEFRKECREFAQKWLDIQREEFKRLGVMGDWDNPYVTMDYKAEASIARELGKFLMNGSLYMGSKPVMWSVVEKTALAEAEVEYHDHTSKTIHVRFPVVSSRVEALSDATILIWTTTPWTIPGNRAISYGAEIDYVVIEVTETAEEAWAKVGEKMAICADLVEDVCKNGRITGHKVVGNFKGSDLEGTVAAHPFRGEGYEFDVPLLAADYVTTDTGTGFVHTAPTHGPDDYQTGLKYGLEVPEMVDGDGAYYPTVPLFAGKRIYDENGKEADANEAVIAKLVEVGALLSRGRLKHSYPCSWRSKAPIIYRTTPQWFISMKDNDLREKALKAIDETRFVPEAGRNRLHSMIANRPDWCVSRQRAWGVPITVFINKNTREPLRDQGVLDRVYEAFCAEGADAWFTRDAQYFLGDKYDAKDFEQVTDVLDVWFDSGSTHAFVLEERQDLKWPADLYLEGSDQHRGWFHSSLLESCGTRGRAPYDAVLTHGFVLDGEGRKMSKSLGNIIAPQEVINKLGADILRLWVVSSDYHDDLRISHEIIERHSDIYRRLRNTLRFLLGNLDGFTEAEKVADSELPELERWVLHRLSKLDDLVRKTTADYDFHTMFIELHNFCALDMSAFYLDIRKDALYCDAPSSAKRRAARTVMDRVFDSLVRWLAPVLCFTADEAWRARYGADSSVHSETFNTVSDGWKNEALAAKWEKIRKLRRVVTGALELERAEKRIGASLDAAPKVYATTEYVEALNGLNLAEIAITSDVELITGDAPEGAYTLEEVAGVGVVPALAEGEKCERCWQTLPEVGSHPVHKTVCLRCADAVDEMGIEATE</sequence>
<dbReference type="InterPro" id="IPR014729">
    <property type="entry name" value="Rossmann-like_a/b/a_fold"/>
</dbReference>
<dbReference type="Gene3D" id="3.90.740.10">
    <property type="entry name" value="Valyl/Leucyl/Isoleucyl-tRNA synthetase, editing domain"/>
    <property type="match status" value="1"/>
</dbReference>
<dbReference type="PANTHER" id="PTHR42765">
    <property type="entry name" value="SOLEUCYL-TRNA SYNTHETASE"/>
    <property type="match status" value="1"/>
</dbReference>
<dbReference type="OrthoDB" id="9810365at2"/>
<comment type="domain">
    <text evidence="12">IleRS has two distinct active sites: one for aminoacylation and one for editing. The misactivated valine is translocated from the active site to the editing site, which sterically excludes the correctly activated isoleucine. The single editing site contains two valyl binding pockets, one specific for each substrate (Val-AMP or Val-tRNA(Ile)).</text>
</comment>
<evidence type="ECO:0000256" key="11">
    <source>
        <dbReference type="ARBA" id="ARBA00048359"/>
    </source>
</evidence>
<evidence type="ECO:0000313" key="16">
    <source>
        <dbReference type="EMBL" id="KZB69118.1"/>
    </source>
</evidence>
<comment type="catalytic activity">
    <reaction evidence="11 12">
        <text>tRNA(Ile) + L-isoleucine + ATP = L-isoleucyl-tRNA(Ile) + AMP + diphosphate</text>
        <dbReference type="Rhea" id="RHEA:11060"/>
        <dbReference type="Rhea" id="RHEA-COMP:9666"/>
        <dbReference type="Rhea" id="RHEA-COMP:9695"/>
        <dbReference type="ChEBI" id="CHEBI:30616"/>
        <dbReference type="ChEBI" id="CHEBI:33019"/>
        <dbReference type="ChEBI" id="CHEBI:58045"/>
        <dbReference type="ChEBI" id="CHEBI:78442"/>
        <dbReference type="ChEBI" id="CHEBI:78528"/>
        <dbReference type="ChEBI" id="CHEBI:456215"/>
        <dbReference type="EC" id="6.1.1.5"/>
    </reaction>
</comment>
<dbReference type="Pfam" id="PF06827">
    <property type="entry name" value="zf-FPG_IleRS"/>
    <property type="match status" value="1"/>
</dbReference>